<dbReference type="EMBL" id="NPDY01000005">
    <property type="protein sequence ID" value="PJZ70144.1"/>
    <property type="molecule type" value="Genomic_DNA"/>
</dbReference>
<gene>
    <name evidence="1" type="ORF">CH360_07955</name>
    <name evidence="2" type="ORF">CH373_10210</name>
</gene>
<name>A0A2M9ZN24_9LEPT</name>
<reference evidence="3 4" key="1">
    <citation type="submission" date="2017-07" db="EMBL/GenBank/DDBJ databases">
        <title>Leptospira spp. isolated from tropical soils.</title>
        <authorList>
            <person name="Thibeaux R."/>
            <person name="Iraola G."/>
            <person name="Ferres I."/>
            <person name="Bierque E."/>
            <person name="Girault D."/>
            <person name="Soupe-Gilbert M.-E."/>
            <person name="Picardeau M."/>
            <person name="Goarant C."/>
        </authorList>
    </citation>
    <scope>NUCLEOTIDE SEQUENCE [LARGE SCALE GENOMIC DNA]</scope>
    <source>
        <strain evidence="2 4">FH1-B-B1</strain>
        <strain evidence="1 3">FH1-B-C1</strain>
    </source>
</reference>
<evidence type="ECO:0000313" key="3">
    <source>
        <dbReference type="Proteomes" id="UP000231962"/>
    </source>
</evidence>
<dbReference type="EMBL" id="NPDZ01000005">
    <property type="protein sequence ID" value="PJZ73333.1"/>
    <property type="molecule type" value="Genomic_DNA"/>
</dbReference>
<dbReference type="Proteomes" id="UP000231962">
    <property type="component" value="Unassembled WGS sequence"/>
</dbReference>
<evidence type="ECO:0000313" key="2">
    <source>
        <dbReference type="EMBL" id="PJZ73333.1"/>
    </source>
</evidence>
<dbReference type="AlphaFoldDB" id="A0A2M9ZN24"/>
<proteinExistence type="predicted"/>
<keyword evidence="3" id="KW-1185">Reference proteome</keyword>
<sequence length="63" mass="7132">MIEEACKSELDGLERKLFGSNRKALYKKMEIKDSLNQGSGRNLPSTGKWFSKTSSFGSRFLID</sequence>
<protein>
    <submittedName>
        <fullName evidence="2">Uncharacterized protein</fullName>
    </submittedName>
</protein>
<evidence type="ECO:0000313" key="4">
    <source>
        <dbReference type="Proteomes" id="UP000231990"/>
    </source>
</evidence>
<organism evidence="2 4">
    <name type="scientific">Leptospira perolatii</name>
    <dbReference type="NCBI Taxonomy" id="2023191"/>
    <lineage>
        <taxon>Bacteria</taxon>
        <taxon>Pseudomonadati</taxon>
        <taxon>Spirochaetota</taxon>
        <taxon>Spirochaetia</taxon>
        <taxon>Leptospirales</taxon>
        <taxon>Leptospiraceae</taxon>
        <taxon>Leptospira</taxon>
    </lineage>
</organism>
<evidence type="ECO:0000313" key="1">
    <source>
        <dbReference type="EMBL" id="PJZ70144.1"/>
    </source>
</evidence>
<dbReference type="Proteomes" id="UP000231990">
    <property type="component" value="Unassembled WGS sequence"/>
</dbReference>
<comment type="caution">
    <text evidence="2">The sequence shown here is derived from an EMBL/GenBank/DDBJ whole genome shotgun (WGS) entry which is preliminary data.</text>
</comment>
<accession>A0A2M9ZN24</accession>